<keyword evidence="2" id="KW-1185">Reference proteome</keyword>
<dbReference type="Proteomes" id="UP001239111">
    <property type="component" value="Chromosome 2"/>
</dbReference>
<gene>
    <name evidence="1" type="ORF">QAD02_016860</name>
</gene>
<proteinExistence type="predicted"/>
<evidence type="ECO:0000313" key="2">
    <source>
        <dbReference type="Proteomes" id="UP001239111"/>
    </source>
</evidence>
<sequence>MEVISQAPASDENRDKKAFIGRGMPFNDKVLSDRLVHHGFVEKPELIKCYEIVAIPHHREEGLYLISKEEVTGIRDNLELMTLLAQPDDPEIAFMTDDEIIDYLPVSPGRRLYCFGLSPSDVSFAGLLDREDAMKRSQLHPATNPDVELMEGINTSLLYYGGVNSFSEVHVENSLTPAVNVGLLFLHPTFIHRRVQLDGHFKIWMIFPERDPIEKAIHDIQAQDIALASQNPESSSEEETSLPEERVTSVKVLRHRVGE</sequence>
<evidence type="ECO:0000313" key="1">
    <source>
        <dbReference type="EMBL" id="KAJ8681073.1"/>
    </source>
</evidence>
<comment type="caution">
    <text evidence="1">The sequence shown here is derived from an EMBL/GenBank/DDBJ whole genome shotgun (WGS) entry which is preliminary data.</text>
</comment>
<protein>
    <submittedName>
        <fullName evidence="1">Uncharacterized protein</fullName>
    </submittedName>
</protein>
<name>A0ACC2PDB5_9HYME</name>
<reference evidence="1" key="1">
    <citation type="submission" date="2023-04" db="EMBL/GenBank/DDBJ databases">
        <title>A chromosome-level genome assembly of the parasitoid wasp Eretmocerus hayati.</title>
        <authorList>
            <person name="Zhong Y."/>
            <person name="Liu S."/>
            <person name="Liu Y."/>
        </authorList>
    </citation>
    <scope>NUCLEOTIDE SEQUENCE</scope>
    <source>
        <strain evidence="1">ZJU_SS_LIU_2023</strain>
    </source>
</reference>
<accession>A0ACC2PDB5</accession>
<dbReference type="EMBL" id="CM056742">
    <property type="protein sequence ID" value="KAJ8681073.1"/>
    <property type="molecule type" value="Genomic_DNA"/>
</dbReference>
<organism evidence="1 2">
    <name type="scientific">Eretmocerus hayati</name>
    <dbReference type="NCBI Taxonomy" id="131215"/>
    <lineage>
        <taxon>Eukaryota</taxon>
        <taxon>Metazoa</taxon>
        <taxon>Ecdysozoa</taxon>
        <taxon>Arthropoda</taxon>
        <taxon>Hexapoda</taxon>
        <taxon>Insecta</taxon>
        <taxon>Pterygota</taxon>
        <taxon>Neoptera</taxon>
        <taxon>Endopterygota</taxon>
        <taxon>Hymenoptera</taxon>
        <taxon>Apocrita</taxon>
        <taxon>Proctotrupomorpha</taxon>
        <taxon>Chalcidoidea</taxon>
        <taxon>Aphelinidae</taxon>
        <taxon>Aphelininae</taxon>
        <taxon>Eretmocerus</taxon>
    </lineage>
</organism>